<protein>
    <recommendedName>
        <fullName evidence="1">Imm-5-like domain-containing protein</fullName>
    </recommendedName>
</protein>
<dbReference type="Proteomes" id="UP000317429">
    <property type="component" value="Chromosome"/>
</dbReference>
<proteinExistence type="predicted"/>
<accession>A0A518D8G6</accession>
<organism evidence="2 3">
    <name type="scientific">Pirellulimonas nuda</name>
    <dbReference type="NCBI Taxonomy" id="2528009"/>
    <lineage>
        <taxon>Bacteria</taxon>
        <taxon>Pseudomonadati</taxon>
        <taxon>Planctomycetota</taxon>
        <taxon>Planctomycetia</taxon>
        <taxon>Pirellulales</taxon>
        <taxon>Lacipirellulaceae</taxon>
        <taxon>Pirellulimonas</taxon>
    </lineage>
</organism>
<keyword evidence="3" id="KW-1185">Reference proteome</keyword>
<sequence length="157" mass="16573">MRDQRFIAVHRGGPLGIVQHRLLAAWAADCAERVLPLFLAACPEDDRPGAAIATARGWSRGEVSVSQSQKAAVAAHAAARATTNKPAIAAARAAGHAVATAHMADHSLGPYYYALKGIAAAGGSVDGERAWLLQRLPAEVRELVVSGIHRRFGERQP</sequence>
<dbReference type="KEGG" id="pnd:Pla175_11340"/>
<dbReference type="AlphaFoldDB" id="A0A518D8G6"/>
<evidence type="ECO:0000259" key="1">
    <source>
        <dbReference type="Pfam" id="PF21805"/>
    </source>
</evidence>
<dbReference type="Pfam" id="PF21805">
    <property type="entry name" value="Imm5_like"/>
    <property type="match status" value="1"/>
</dbReference>
<dbReference type="InterPro" id="IPR048667">
    <property type="entry name" value="Imm5-like"/>
</dbReference>
<evidence type="ECO:0000313" key="2">
    <source>
        <dbReference type="EMBL" id="QDU87768.1"/>
    </source>
</evidence>
<feature type="domain" description="Imm-5-like" evidence="1">
    <location>
        <begin position="18"/>
        <end position="138"/>
    </location>
</feature>
<dbReference type="OrthoDB" id="287768at2"/>
<gene>
    <name evidence="2" type="ORF">Pla175_11340</name>
</gene>
<dbReference type="EMBL" id="CP036291">
    <property type="protein sequence ID" value="QDU87768.1"/>
    <property type="molecule type" value="Genomic_DNA"/>
</dbReference>
<reference evidence="2 3" key="1">
    <citation type="submission" date="2019-02" db="EMBL/GenBank/DDBJ databases">
        <title>Deep-cultivation of Planctomycetes and their phenomic and genomic characterization uncovers novel biology.</title>
        <authorList>
            <person name="Wiegand S."/>
            <person name="Jogler M."/>
            <person name="Boedeker C."/>
            <person name="Pinto D."/>
            <person name="Vollmers J."/>
            <person name="Rivas-Marin E."/>
            <person name="Kohn T."/>
            <person name="Peeters S.H."/>
            <person name="Heuer A."/>
            <person name="Rast P."/>
            <person name="Oberbeckmann S."/>
            <person name="Bunk B."/>
            <person name="Jeske O."/>
            <person name="Meyerdierks A."/>
            <person name="Storesund J.E."/>
            <person name="Kallscheuer N."/>
            <person name="Luecker S."/>
            <person name="Lage O.M."/>
            <person name="Pohl T."/>
            <person name="Merkel B.J."/>
            <person name="Hornburger P."/>
            <person name="Mueller R.-W."/>
            <person name="Bruemmer F."/>
            <person name="Labrenz M."/>
            <person name="Spormann A.M."/>
            <person name="Op den Camp H."/>
            <person name="Overmann J."/>
            <person name="Amann R."/>
            <person name="Jetten M.S.M."/>
            <person name="Mascher T."/>
            <person name="Medema M.H."/>
            <person name="Devos D.P."/>
            <person name="Kaster A.-K."/>
            <person name="Ovreas L."/>
            <person name="Rohde M."/>
            <person name="Galperin M.Y."/>
            <person name="Jogler C."/>
        </authorList>
    </citation>
    <scope>NUCLEOTIDE SEQUENCE [LARGE SCALE GENOMIC DNA]</scope>
    <source>
        <strain evidence="2 3">Pla175</strain>
    </source>
</reference>
<evidence type="ECO:0000313" key="3">
    <source>
        <dbReference type="Proteomes" id="UP000317429"/>
    </source>
</evidence>
<name>A0A518D8G6_9BACT</name>